<gene>
    <name evidence="2" type="ORF">SAMN02745123_00855</name>
</gene>
<dbReference type="SUPFAM" id="SSF53850">
    <property type="entry name" value="Periplasmic binding protein-like II"/>
    <property type="match status" value="1"/>
</dbReference>
<organism evidence="2 3">
    <name type="scientific">Desulforamulus aeronauticus DSM 10349</name>
    <dbReference type="NCBI Taxonomy" id="1121421"/>
    <lineage>
        <taxon>Bacteria</taxon>
        <taxon>Bacillati</taxon>
        <taxon>Bacillota</taxon>
        <taxon>Clostridia</taxon>
        <taxon>Eubacteriales</taxon>
        <taxon>Peptococcaceae</taxon>
        <taxon>Desulforamulus</taxon>
    </lineage>
</organism>
<dbReference type="Pfam" id="PF04069">
    <property type="entry name" value="OpuAC"/>
    <property type="match status" value="1"/>
</dbReference>
<name>A0A1M6Q1Q0_9FIRM</name>
<dbReference type="AlphaFoldDB" id="A0A1M6Q1Q0"/>
<evidence type="ECO:0000313" key="2">
    <source>
        <dbReference type="EMBL" id="SHK14152.1"/>
    </source>
</evidence>
<feature type="domain" description="ABC-type glycine betaine transport system substrate-binding" evidence="1">
    <location>
        <begin position="42"/>
        <end position="305"/>
    </location>
</feature>
<dbReference type="STRING" id="1121421.SAMN02745123_00855"/>
<dbReference type="PROSITE" id="PS51257">
    <property type="entry name" value="PROKAR_LIPOPROTEIN"/>
    <property type="match status" value="1"/>
</dbReference>
<dbReference type="Gene3D" id="3.40.190.10">
    <property type="entry name" value="Periplasmic binding protein-like II"/>
    <property type="match status" value="1"/>
</dbReference>
<dbReference type="CDD" id="cd13528">
    <property type="entry name" value="PBP2_osmoprotectants"/>
    <property type="match status" value="1"/>
</dbReference>
<sequence>MDTNIVKGAGLMKITGLKKVGILLLVLIMTTLVGCSTKDDKGITVVGKNFTEQDVMANMLGLLLEEHTDQKITVKSFLGGTDVCFNAVKNGSADVYVEYTGTGLMNILGEEVILDPQEAYNKVKEEFSTNYNLEWLESIGFNNTYAVAVPQEIAQKYNLKKISDLQAVAGELTFGTMQEFLERDDGMKGLQKTYQLNFKGIKAMDAGLKYKALAEGQVDIIDAFATDGMLVKYNLVLLEDDKNFFPPYYAAPLIRSETLKKHPELKEILNKLAGKLDDRAMAELNAQVDVEKKKARDVAKTWLQQEGLIQ</sequence>
<reference evidence="3" key="1">
    <citation type="submission" date="2016-11" db="EMBL/GenBank/DDBJ databases">
        <authorList>
            <person name="Varghese N."/>
            <person name="Submissions S."/>
        </authorList>
    </citation>
    <scope>NUCLEOTIDE SEQUENCE [LARGE SCALE GENOMIC DNA]</scope>
    <source>
        <strain evidence="3">DSM 10349</strain>
    </source>
</reference>
<protein>
    <submittedName>
        <fullName evidence="2">Osmoprotectant transport system substrate-binding protein</fullName>
    </submittedName>
</protein>
<evidence type="ECO:0000313" key="3">
    <source>
        <dbReference type="Proteomes" id="UP000183997"/>
    </source>
</evidence>
<proteinExistence type="predicted"/>
<keyword evidence="3" id="KW-1185">Reference proteome</keyword>
<dbReference type="GO" id="GO:0022857">
    <property type="term" value="F:transmembrane transporter activity"/>
    <property type="evidence" value="ECO:0007669"/>
    <property type="project" value="InterPro"/>
</dbReference>
<dbReference type="Proteomes" id="UP000183997">
    <property type="component" value="Unassembled WGS sequence"/>
</dbReference>
<dbReference type="EMBL" id="FRAR01000007">
    <property type="protein sequence ID" value="SHK14152.1"/>
    <property type="molecule type" value="Genomic_DNA"/>
</dbReference>
<evidence type="ECO:0000259" key="1">
    <source>
        <dbReference type="Pfam" id="PF04069"/>
    </source>
</evidence>
<dbReference type="GO" id="GO:0043190">
    <property type="term" value="C:ATP-binding cassette (ABC) transporter complex"/>
    <property type="evidence" value="ECO:0007669"/>
    <property type="project" value="InterPro"/>
</dbReference>
<accession>A0A1M6Q1Q0</accession>
<dbReference type="InterPro" id="IPR007210">
    <property type="entry name" value="ABC_Gly_betaine_transp_sub-bd"/>
</dbReference>
<dbReference type="Gene3D" id="3.40.190.120">
    <property type="entry name" value="Osmoprotection protein (prox), domain 2"/>
    <property type="match status" value="1"/>
</dbReference>